<dbReference type="EMBL" id="NBTY01000197">
    <property type="protein sequence ID" value="OTP67328.1"/>
    <property type="molecule type" value="Genomic_DNA"/>
</dbReference>
<comment type="caution">
    <text evidence="8">The sequence shown here is derived from an EMBL/GenBank/DDBJ whole genome shotgun (WGS) entry which is preliminary data.</text>
</comment>
<dbReference type="InterPro" id="IPR025166">
    <property type="entry name" value="Integrase_DNA_bind_dom"/>
</dbReference>
<dbReference type="Pfam" id="PF13356">
    <property type="entry name" value="Arm-DNA-bind_3"/>
    <property type="match status" value="1"/>
</dbReference>
<dbReference type="InterPro" id="IPR002104">
    <property type="entry name" value="Integrase_catalytic"/>
</dbReference>
<keyword evidence="3 5" id="KW-0238">DNA-binding</keyword>
<organism evidence="8 9">
    <name type="scientific">Caballeronia sordidicola</name>
    <name type="common">Burkholderia sordidicola</name>
    <dbReference type="NCBI Taxonomy" id="196367"/>
    <lineage>
        <taxon>Bacteria</taxon>
        <taxon>Pseudomonadati</taxon>
        <taxon>Pseudomonadota</taxon>
        <taxon>Betaproteobacteria</taxon>
        <taxon>Burkholderiales</taxon>
        <taxon>Burkholderiaceae</taxon>
        <taxon>Caballeronia</taxon>
    </lineage>
</organism>
<comment type="similarity">
    <text evidence="1">Belongs to the 'phage' integrase family.</text>
</comment>
<dbReference type="InterPro" id="IPR013762">
    <property type="entry name" value="Integrase-like_cat_sf"/>
</dbReference>
<dbReference type="Gene3D" id="3.30.160.390">
    <property type="entry name" value="Integrase, DNA-binding domain"/>
    <property type="match status" value="1"/>
</dbReference>
<dbReference type="Gene3D" id="1.10.443.10">
    <property type="entry name" value="Intergrase catalytic core"/>
    <property type="match status" value="1"/>
</dbReference>
<evidence type="ECO:0000313" key="9">
    <source>
        <dbReference type="Proteomes" id="UP000194546"/>
    </source>
</evidence>
<name>A0A242M7T3_CABSO</name>
<proteinExistence type="inferred from homology"/>
<dbReference type="GO" id="GO:0006310">
    <property type="term" value="P:DNA recombination"/>
    <property type="evidence" value="ECO:0007669"/>
    <property type="project" value="UniProtKB-KW"/>
</dbReference>
<dbReference type="InterPro" id="IPR044068">
    <property type="entry name" value="CB"/>
</dbReference>
<evidence type="ECO:0000259" key="7">
    <source>
        <dbReference type="PROSITE" id="PS51900"/>
    </source>
</evidence>
<dbReference type="Gene3D" id="1.10.150.130">
    <property type="match status" value="1"/>
</dbReference>
<evidence type="ECO:0000256" key="4">
    <source>
        <dbReference type="ARBA" id="ARBA00023172"/>
    </source>
</evidence>
<evidence type="ECO:0000313" key="8">
    <source>
        <dbReference type="EMBL" id="OTP67328.1"/>
    </source>
</evidence>
<evidence type="ECO:0000256" key="1">
    <source>
        <dbReference type="ARBA" id="ARBA00008857"/>
    </source>
</evidence>
<reference evidence="8 9" key="1">
    <citation type="submission" date="2017-03" db="EMBL/GenBank/DDBJ databases">
        <title>Genome analysis of strain PAMC 26510.</title>
        <authorList>
            <person name="Oh H.-M."/>
            <person name="Yang J.-A."/>
        </authorList>
    </citation>
    <scope>NUCLEOTIDE SEQUENCE [LARGE SCALE GENOMIC DNA]</scope>
    <source>
        <strain evidence="8 9">PAMC 26510</strain>
    </source>
</reference>
<evidence type="ECO:0000256" key="5">
    <source>
        <dbReference type="PROSITE-ProRule" id="PRU01248"/>
    </source>
</evidence>
<dbReference type="GO" id="GO:0015074">
    <property type="term" value="P:DNA integration"/>
    <property type="evidence" value="ECO:0007669"/>
    <property type="project" value="UniProtKB-KW"/>
</dbReference>
<evidence type="ECO:0000259" key="6">
    <source>
        <dbReference type="PROSITE" id="PS51898"/>
    </source>
</evidence>
<dbReference type="InterPro" id="IPR010998">
    <property type="entry name" value="Integrase_recombinase_N"/>
</dbReference>
<dbReference type="Pfam" id="PF22022">
    <property type="entry name" value="Phage_int_M"/>
    <property type="match status" value="1"/>
</dbReference>
<sequence length="431" mass="48591">MVGSNPKLYGGYDDGFTGAVEMPKVAKELGALAVSRLTQEGMHPVGKVAGLYLQVTGAKSRSWILRVKVGDRRREIGLGAFPAISLADARLKAQIERDKIRTGVDPILERREAASRLKASQDLEMTFQAAAKKFMDAKSSEWKNPKHGDQWRNTLETYAYPFIGRLYVRHIGRDHVMQVLDPIWLTKNETASRLRGRVEAILNWCKVKGYRSGENPAAWRGNLENLLSKPSKVQKVRNHPALPFSEMGTFMQKLRKIDATGAQCLEFAILTCSRSGEARGARFSEIDREAKVWRIPGERMKAKKEHRVPLSEAAFALIEKMPQTKDDGLIFPSPRGKVLSDMTLLMIVRRMGAEAVPHGFRSTFRDWAGEITNYPRELAEVALAHVKGDATEAAYWRSDILEKRRRMMDEWARFIAVPMPKGTVIPLHKQA</sequence>
<dbReference type="InterPro" id="IPR011010">
    <property type="entry name" value="DNA_brk_join_enz"/>
</dbReference>
<dbReference type="InterPro" id="IPR038488">
    <property type="entry name" value="Integrase_DNA-bd_sf"/>
</dbReference>
<feature type="domain" description="Core-binding (CB)" evidence="7">
    <location>
        <begin position="125"/>
        <end position="206"/>
    </location>
</feature>
<dbReference type="Pfam" id="PF00589">
    <property type="entry name" value="Phage_integrase"/>
    <property type="match status" value="1"/>
</dbReference>
<dbReference type="AlphaFoldDB" id="A0A242M7T3"/>
<protein>
    <submittedName>
        <fullName evidence="8">Integrase</fullName>
    </submittedName>
</protein>
<dbReference type="SUPFAM" id="SSF56349">
    <property type="entry name" value="DNA breaking-rejoining enzymes"/>
    <property type="match status" value="1"/>
</dbReference>
<evidence type="ECO:0000256" key="2">
    <source>
        <dbReference type="ARBA" id="ARBA00022908"/>
    </source>
</evidence>
<dbReference type="CDD" id="cd00801">
    <property type="entry name" value="INT_P4_C"/>
    <property type="match status" value="1"/>
</dbReference>
<dbReference type="InterPro" id="IPR050808">
    <property type="entry name" value="Phage_Integrase"/>
</dbReference>
<feature type="domain" description="Tyr recombinase" evidence="6">
    <location>
        <begin position="237"/>
        <end position="408"/>
    </location>
</feature>
<dbReference type="Proteomes" id="UP000194546">
    <property type="component" value="Unassembled WGS sequence"/>
</dbReference>
<gene>
    <name evidence="8" type="ORF">PAMC26510_31665</name>
</gene>
<dbReference type="GO" id="GO:0003677">
    <property type="term" value="F:DNA binding"/>
    <property type="evidence" value="ECO:0007669"/>
    <property type="project" value="UniProtKB-UniRule"/>
</dbReference>
<dbReference type="PROSITE" id="PS51900">
    <property type="entry name" value="CB"/>
    <property type="match status" value="1"/>
</dbReference>
<dbReference type="PANTHER" id="PTHR30629">
    <property type="entry name" value="PROPHAGE INTEGRASE"/>
    <property type="match status" value="1"/>
</dbReference>
<dbReference type="PANTHER" id="PTHR30629:SF2">
    <property type="entry name" value="PROPHAGE INTEGRASE INTS-RELATED"/>
    <property type="match status" value="1"/>
</dbReference>
<keyword evidence="4" id="KW-0233">DNA recombination</keyword>
<accession>A0A242M7T3</accession>
<keyword evidence="2" id="KW-0229">DNA integration</keyword>
<dbReference type="PROSITE" id="PS51898">
    <property type="entry name" value="TYR_RECOMBINASE"/>
    <property type="match status" value="1"/>
</dbReference>
<dbReference type="InterPro" id="IPR053876">
    <property type="entry name" value="Phage_int_M"/>
</dbReference>
<evidence type="ECO:0000256" key="3">
    <source>
        <dbReference type="ARBA" id="ARBA00023125"/>
    </source>
</evidence>